<dbReference type="Proteomes" id="UP000785679">
    <property type="component" value="Unassembled WGS sequence"/>
</dbReference>
<organism evidence="2 3">
    <name type="scientific">Halteria grandinella</name>
    <dbReference type="NCBI Taxonomy" id="5974"/>
    <lineage>
        <taxon>Eukaryota</taxon>
        <taxon>Sar</taxon>
        <taxon>Alveolata</taxon>
        <taxon>Ciliophora</taxon>
        <taxon>Intramacronucleata</taxon>
        <taxon>Spirotrichea</taxon>
        <taxon>Stichotrichia</taxon>
        <taxon>Sporadotrichida</taxon>
        <taxon>Halteriidae</taxon>
        <taxon>Halteria</taxon>
    </lineage>
</organism>
<proteinExistence type="predicted"/>
<keyword evidence="3" id="KW-1185">Reference proteome</keyword>
<dbReference type="SUPFAM" id="SSF55718">
    <property type="entry name" value="SCP-like"/>
    <property type="match status" value="1"/>
</dbReference>
<dbReference type="OrthoDB" id="3592703at2759"/>
<dbReference type="AlphaFoldDB" id="A0A8J8P545"/>
<dbReference type="PANTHER" id="PTHR10094">
    <property type="entry name" value="STEROL CARRIER PROTEIN 2 SCP-2 FAMILY PROTEIN"/>
    <property type="match status" value="1"/>
</dbReference>
<evidence type="ECO:0000313" key="2">
    <source>
        <dbReference type="EMBL" id="TNV86005.1"/>
    </source>
</evidence>
<accession>A0A8J8P545</accession>
<dbReference type="InterPro" id="IPR003033">
    <property type="entry name" value="SCP2_sterol-bd_dom"/>
</dbReference>
<protein>
    <recommendedName>
        <fullName evidence="1">SCP2 domain-containing protein</fullName>
    </recommendedName>
</protein>
<dbReference type="InterPro" id="IPR036527">
    <property type="entry name" value="SCP2_sterol-bd_dom_sf"/>
</dbReference>
<dbReference type="PANTHER" id="PTHR10094:SF25">
    <property type="entry name" value="SCP2 STEROL-BINDING DOMAIN-CONTAINING PROTEIN 1"/>
    <property type="match status" value="1"/>
</dbReference>
<dbReference type="Gene3D" id="3.30.1050.10">
    <property type="entry name" value="SCP2 sterol-binding domain"/>
    <property type="match status" value="1"/>
</dbReference>
<feature type="domain" description="SCP2" evidence="1">
    <location>
        <begin position="16"/>
        <end position="115"/>
    </location>
</feature>
<evidence type="ECO:0000259" key="1">
    <source>
        <dbReference type="Pfam" id="PF02036"/>
    </source>
</evidence>
<dbReference type="Pfam" id="PF02036">
    <property type="entry name" value="SCP2"/>
    <property type="match status" value="1"/>
</dbReference>
<dbReference type="GO" id="GO:0005829">
    <property type="term" value="C:cytosol"/>
    <property type="evidence" value="ECO:0007669"/>
    <property type="project" value="TreeGrafter"/>
</dbReference>
<evidence type="ECO:0000313" key="3">
    <source>
        <dbReference type="Proteomes" id="UP000785679"/>
    </source>
</evidence>
<dbReference type="EMBL" id="RRYP01001401">
    <property type="protein sequence ID" value="TNV86005.1"/>
    <property type="molecule type" value="Genomic_DNA"/>
</dbReference>
<reference evidence="2" key="1">
    <citation type="submission" date="2019-06" db="EMBL/GenBank/DDBJ databases">
        <authorList>
            <person name="Zheng W."/>
        </authorList>
    </citation>
    <scope>NUCLEOTIDE SEQUENCE</scope>
    <source>
        <strain evidence="2">QDHG01</strain>
    </source>
</reference>
<name>A0A8J8P545_HALGN</name>
<sequence length="124" mass="13693">MNSSNQQTLKSAALFERMEALLKNHGADIAKKVQCVFLFEIKPAKNQAPVYFTLDLKNGEGRIMRGKVGQVDVTFSILDEDMILMAAGKLSPQTAFTQGKLKLKGNVSMAMRFSTDILPKDAKL</sequence>
<gene>
    <name evidence="2" type="ORF">FGO68_gene4596</name>
</gene>
<comment type="caution">
    <text evidence="2">The sequence shown here is derived from an EMBL/GenBank/DDBJ whole genome shotgun (WGS) entry which is preliminary data.</text>
</comment>